<dbReference type="Gene3D" id="3.10.450.50">
    <property type="match status" value="1"/>
</dbReference>
<dbReference type="InterPro" id="IPR052704">
    <property type="entry name" value="ECF_Sigma-70_Domain"/>
</dbReference>
<accession>A0ABY6IV53</accession>
<dbReference type="SUPFAM" id="SSF88659">
    <property type="entry name" value="Sigma3 and sigma4 domains of RNA polymerase sigma factors"/>
    <property type="match status" value="1"/>
</dbReference>
<sequence>MINNYQQELFPYAYNILGSAEDARDAIQDVLGHYVAVDRSHIENEKGYLVKAVINQSINLKAKRRVLSTEEVWLPEPIATEQADSSLHTRDIVSYSMLVLLEQLNPRERAVFILKEAFSYSHEDIAEVLGFTVENSRKLLSRAKARLEKSRQPAALPRQDEGFRMIEQYIGAIQSGDVARLEKLLSADIAFYADGGPGMQLVMRHCQGADKVAGLLQYVYKTFQQNYTIHLAVVNHQPAILYYDNSRLTACQVLEIQGGVITQVLSMLDPEKLKLVAGK</sequence>
<dbReference type="InterPro" id="IPR013249">
    <property type="entry name" value="RNA_pol_sigma70_r4_t2"/>
</dbReference>
<reference evidence="2" key="1">
    <citation type="submission" date="2022-10" db="EMBL/GenBank/DDBJ databases">
        <title>Chitinophaga sp. nov., isolated from soil.</title>
        <authorList>
            <person name="Jeon C.O."/>
        </authorList>
    </citation>
    <scope>NUCLEOTIDE SEQUENCE</scope>
    <source>
        <strain evidence="2">R8</strain>
    </source>
</reference>
<gene>
    <name evidence="2" type="ORF">MKQ68_14215</name>
</gene>
<proteinExistence type="predicted"/>
<organism evidence="2 3">
    <name type="scientific">Chitinophaga horti</name>
    <dbReference type="NCBI Taxonomy" id="2920382"/>
    <lineage>
        <taxon>Bacteria</taxon>
        <taxon>Pseudomonadati</taxon>
        <taxon>Bacteroidota</taxon>
        <taxon>Chitinophagia</taxon>
        <taxon>Chitinophagales</taxon>
        <taxon>Chitinophagaceae</taxon>
        <taxon>Chitinophaga</taxon>
    </lineage>
</organism>
<dbReference type="InterPro" id="IPR013325">
    <property type="entry name" value="RNA_pol_sigma_r2"/>
</dbReference>
<dbReference type="EMBL" id="CP107006">
    <property type="protein sequence ID" value="UYQ91245.1"/>
    <property type="molecule type" value="Genomic_DNA"/>
</dbReference>
<dbReference type="InterPro" id="IPR032710">
    <property type="entry name" value="NTF2-like_dom_sf"/>
</dbReference>
<keyword evidence="3" id="KW-1185">Reference proteome</keyword>
<dbReference type="SUPFAM" id="SSF54427">
    <property type="entry name" value="NTF2-like"/>
    <property type="match status" value="1"/>
</dbReference>
<dbReference type="PANTHER" id="PTHR30173">
    <property type="entry name" value="SIGMA 19 FACTOR"/>
    <property type="match status" value="1"/>
</dbReference>
<dbReference type="InterPro" id="IPR036388">
    <property type="entry name" value="WH-like_DNA-bd_sf"/>
</dbReference>
<dbReference type="Proteomes" id="UP001162741">
    <property type="component" value="Chromosome"/>
</dbReference>
<dbReference type="InterPro" id="IPR013324">
    <property type="entry name" value="RNA_pol_sigma_r3/r4-like"/>
</dbReference>
<dbReference type="SUPFAM" id="SSF88946">
    <property type="entry name" value="Sigma2 domain of RNA polymerase sigma factors"/>
    <property type="match status" value="1"/>
</dbReference>
<dbReference type="NCBIfam" id="TIGR02937">
    <property type="entry name" value="sigma70-ECF"/>
    <property type="match status" value="1"/>
</dbReference>
<dbReference type="Gene3D" id="1.10.10.10">
    <property type="entry name" value="Winged helix-like DNA-binding domain superfamily/Winged helix DNA-binding domain"/>
    <property type="match status" value="1"/>
</dbReference>
<dbReference type="InterPro" id="IPR014284">
    <property type="entry name" value="RNA_pol_sigma-70_dom"/>
</dbReference>
<evidence type="ECO:0000259" key="1">
    <source>
        <dbReference type="Pfam" id="PF08281"/>
    </source>
</evidence>
<evidence type="ECO:0000313" key="3">
    <source>
        <dbReference type="Proteomes" id="UP001162741"/>
    </source>
</evidence>
<evidence type="ECO:0000313" key="2">
    <source>
        <dbReference type="EMBL" id="UYQ91245.1"/>
    </source>
</evidence>
<dbReference type="PANTHER" id="PTHR30173:SF36">
    <property type="entry name" value="ECF RNA POLYMERASE SIGMA FACTOR SIGJ"/>
    <property type="match status" value="1"/>
</dbReference>
<dbReference type="CDD" id="cd06171">
    <property type="entry name" value="Sigma70_r4"/>
    <property type="match status" value="1"/>
</dbReference>
<name>A0ABY6IV53_9BACT</name>
<feature type="domain" description="RNA polymerase sigma factor 70 region 4 type 2" evidence="1">
    <location>
        <begin position="98"/>
        <end position="147"/>
    </location>
</feature>
<protein>
    <submittedName>
        <fullName evidence="2">Sigma-70 family RNA polymerase sigma factor</fullName>
    </submittedName>
</protein>
<dbReference type="RefSeq" id="WP_264279713.1">
    <property type="nucleotide sequence ID" value="NZ_CP107006.1"/>
</dbReference>
<dbReference type="Pfam" id="PF08281">
    <property type="entry name" value="Sigma70_r4_2"/>
    <property type="match status" value="1"/>
</dbReference>